<dbReference type="SUPFAM" id="SSF158397">
    <property type="entry name" value="TM1646-like"/>
    <property type="match status" value="1"/>
</dbReference>
<comment type="caution">
    <text evidence="1">The sequence shown here is derived from an EMBL/GenBank/DDBJ whole genome shotgun (WGS) entry which is preliminary data.</text>
</comment>
<dbReference type="InterPro" id="IPR005585">
    <property type="entry name" value="DUF327"/>
</dbReference>
<dbReference type="Pfam" id="PF03885">
    <property type="entry name" value="DUF327"/>
    <property type="match status" value="1"/>
</dbReference>
<dbReference type="AlphaFoldDB" id="A0A1D2YXE3"/>
<sequence length="147" mass="17204">MRIGQISQGSSIKLKSKRNIENFESNKGFSDFLHQEGKRHSIEYLNKLLNEIDEQGEKLTKTKKLKDLEAYKRAIKKFMEEVINGALALEERFGFDSRGRQKRYKIIKEIDQRLIELTDGIIEKEGKQLNILDQIGEIRGLLVNLYY</sequence>
<evidence type="ECO:0000313" key="2">
    <source>
        <dbReference type="Proteomes" id="UP000243739"/>
    </source>
</evidence>
<name>A0A1D2YXE3_9BACI</name>
<dbReference type="InterPro" id="IPR024042">
    <property type="entry name" value="TM1646-like_dom_sf"/>
</dbReference>
<reference evidence="1 2" key="1">
    <citation type="submission" date="2016-09" db="EMBL/GenBank/DDBJ databases">
        <title>Draft genome sequence for the type strain of Vulcanibacillus modesticaldus BR, a strictly anaerobic, moderately thermophilic, and nitrate-reducing bacterium from deep sea-hydrothermal vents of the Mid-Atlantic Ridge.</title>
        <authorList>
            <person name="Abin C.A."/>
            <person name="Hollibaugh J.T."/>
        </authorList>
    </citation>
    <scope>NUCLEOTIDE SEQUENCE [LARGE SCALE GENOMIC DNA]</scope>
    <source>
        <strain evidence="1 2">BR</strain>
    </source>
</reference>
<keyword evidence="2" id="KW-1185">Reference proteome</keyword>
<dbReference type="Gene3D" id="1.20.120.490">
    <property type="entry name" value="Hypothetical protein TM1646-like domain"/>
    <property type="match status" value="1"/>
</dbReference>
<proteinExistence type="predicted"/>
<evidence type="ECO:0008006" key="3">
    <source>
        <dbReference type="Google" id="ProtNLM"/>
    </source>
</evidence>
<evidence type="ECO:0000313" key="1">
    <source>
        <dbReference type="EMBL" id="OEG00276.1"/>
    </source>
</evidence>
<dbReference type="OrthoDB" id="1680946at2"/>
<dbReference type="RefSeq" id="WP_069655812.1">
    <property type="nucleotide sequence ID" value="NZ_MIJF01000003.1"/>
</dbReference>
<dbReference type="EMBL" id="MIJF01000003">
    <property type="protein sequence ID" value="OEG00276.1"/>
    <property type="molecule type" value="Genomic_DNA"/>
</dbReference>
<gene>
    <name evidence="1" type="ORF">BHF71_05055</name>
</gene>
<organism evidence="1 2">
    <name type="scientific">Vulcanibacillus modesticaldus</name>
    <dbReference type="NCBI Taxonomy" id="337097"/>
    <lineage>
        <taxon>Bacteria</taxon>
        <taxon>Bacillati</taxon>
        <taxon>Bacillota</taxon>
        <taxon>Bacilli</taxon>
        <taxon>Bacillales</taxon>
        <taxon>Bacillaceae</taxon>
        <taxon>Vulcanibacillus</taxon>
    </lineage>
</organism>
<accession>A0A1D2YXE3</accession>
<dbReference type="Proteomes" id="UP000243739">
    <property type="component" value="Unassembled WGS sequence"/>
</dbReference>
<dbReference type="STRING" id="337097.BHF71_05055"/>
<protein>
    <recommendedName>
        <fullName evidence="3">DUF327 domain-containing protein</fullName>
    </recommendedName>
</protein>